<dbReference type="AlphaFoldDB" id="A0A540LZ14"/>
<evidence type="ECO:0000259" key="4">
    <source>
        <dbReference type="SMART" id="SM00505"/>
    </source>
</evidence>
<keyword evidence="6" id="KW-1185">Reference proteome</keyword>
<dbReference type="InterPro" id="IPR036574">
    <property type="entry name" value="Scorpion_toxin-like_sf"/>
</dbReference>
<dbReference type="PRINTS" id="PR00288">
    <property type="entry name" value="PUROTHIONIN"/>
</dbReference>
<feature type="compositionally biased region" description="Basic and acidic residues" evidence="3">
    <location>
        <begin position="66"/>
        <end position="115"/>
    </location>
</feature>
<dbReference type="EMBL" id="VIEB01000413">
    <property type="protein sequence ID" value="TQD91646.1"/>
    <property type="molecule type" value="Genomic_DNA"/>
</dbReference>
<dbReference type="CDD" id="cd00107">
    <property type="entry name" value="Knot1"/>
    <property type="match status" value="1"/>
</dbReference>
<sequence length="423" mass="48795">MKLNNNFLNSYTEIQEFDLRDSNHHSLKLWSEDDRDYDKHHSRDADEKQSLKDFDYHRHHYRLDRDSKREISLDPRDHKSRREQSSELSNDGRDVSRDHRELSYEPRDEREGSRERSKHREAKRDRTPSSSSPPPDIPPSPETHCLPHPTPSIPASSISLLWLSSANHHLHLPLAAEDLTSLSLLEEQEKQDELNHDMAPNDDASLIEETHKERNEAIFDYYSDLQECYSEVEESETMKRINLRSAAYAAMSTVADGVEIGKPGVESGHHRRLWVKDRSKAWWDECNQSDFPKSEFKSSYQIRSMTQLVCLSLTPSFLLPPFSPLHEPTKPPYQIRSMMQSVLGCCYELSRPLRPDPGPNSSSLPSRMMGPMLAEGRTCESHSRKYKGTCLGKSNCASVCQTEGFHGGHCRGFRRRCFCTKHC</sequence>
<feature type="region of interest" description="Disordered" evidence="3">
    <location>
        <begin position="66"/>
        <end position="151"/>
    </location>
</feature>
<accession>A0A540LZ14</accession>
<dbReference type="GO" id="GO:0031640">
    <property type="term" value="P:killing of cells of another organism"/>
    <property type="evidence" value="ECO:0007669"/>
    <property type="project" value="UniProtKB-KW"/>
</dbReference>
<dbReference type="Pfam" id="PF00304">
    <property type="entry name" value="Gamma-thionin"/>
    <property type="match status" value="1"/>
</dbReference>
<protein>
    <recommendedName>
        <fullName evidence="4">Knottins-like domain-containing protein</fullName>
    </recommendedName>
</protein>
<gene>
    <name evidence="5" type="ORF">C1H46_022829</name>
</gene>
<feature type="compositionally biased region" description="Pro residues" evidence="3">
    <location>
        <begin position="131"/>
        <end position="141"/>
    </location>
</feature>
<dbReference type="STRING" id="106549.A0A540LZ14"/>
<evidence type="ECO:0000313" key="5">
    <source>
        <dbReference type="EMBL" id="TQD91646.1"/>
    </source>
</evidence>
<feature type="domain" description="Knottins-like" evidence="4">
    <location>
        <begin position="378"/>
        <end position="423"/>
    </location>
</feature>
<dbReference type="Proteomes" id="UP000315295">
    <property type="component" value="Unassembled WGS sequence"/>
</dbReference>
<dbReference type="InterPro" id="IPR008176">
    <property type="entry name" value="Defensin_plant"/>
</dbReference>
<organism evidence="5 6">
    <name type="scientific">Malus baccata</name>
    <name type="common">Siberian crab apple</name>
    <name type="synonym">Pyrus baccata</name>
    <dbReference type="NCBI Taxonomy" id="106549"/>
    <lineage>
        <taxon>Eukaryota</taxon>
        <taxon>Viridiplantae</taxon>
        <taxon>Streptophyta</taxon>
        <taxon>Embryophyta</taxon>
        <taxon>Tracheophyta</taxon>
        <taxon>Spermatophyta</taxon>
        <taxon>Magnoliopsida</taxon>
        <taxon>eudicotyledons</taxon>
        <taxon>Gunneridae</taxon>
        <taxon>Pentapetalae</taxon>
        <taxon>rosids</taxon>
        <taxon>fabids</taxon>
        <taxon>Rosales</taxon>
        <taxon>Rosaceae</taxon>
        <taxon>Amygdaloideae</taxon>
        <taxon>Maleae</taxon>
        <taxon>Malus</taxon>
    </lineage>
</organism>
<evidence type="ECO:0000256" key="2">
    <source>
        <dbReference type="ARBA" id="ARBA00022577"/>
    </source>
</evidence>
<evidence type="ECO:0000256" key="1">
    <source>
        <dbReference type="ARBA" id="ARBA00022529"/>
    </source>
</evidence>
<dbReference type="PROSITE" id="PS00940">
    <property type="entry name" value="GAMMA_THIONIN"/>
    <property type="match status" value="1"/>
</dbReference>
<dbReference type="GO" id="GO:0050832">
    <property type="term" value="P:defense response to fungus"/>
    <property type="evidence" value="ECO:0007669"/>
    <property type="project" value="UniProtKB-KW"/>
</dbReference>
<name>A0A540LZ14_MALBA</name>
<dbReference type="Gene3D" id="3.30.30.10">
    <property type="entry name" value="Knottin, scorpion toxin-like"/>
    <property type="match status" value="1"/>
</dbReference>
<comment type="caution">
    <text evidence="5">The sequence shown here is derived from an EMBL/GenBank/DDBJ whole genome shotgun (WGS) entry which is preliminary data.</text>
</comment>
<reference evidence="5 6" key="1">
    <citation type="journal article" date="2019" name="G3 (Bethesda)">
        <title>Sequencing of a Wild Apple (Malus baccata) Genome Unravels the Differences Between Cultivated and Wild Apple Species Regarding Disease Resistance and Cold Tolerance.</title>
        <authorList>
            <person name="Chen X."/>
        </authorList>
    </citation>
    <scope>NUCLEOTIDE SEQUENCE [LARGE SCALE GENOMIC DNA]</scope>
    <source>
        <strain evidence="6">cv. Shandingzi</strain>
        <tissue evidence="5">Leaves</tissue>
    </source>
</reference>
<keyword evidence="1" id="KW-0929">Antimicrobial</keyword>
<dbReference type="InterPro" id="IPR003614">
    <property type="entry name" value="Knottins"/>
</dbReference>
<evidence type="ECO:0000313" key="6">
    <source>
        <dbReference type="Proteomes" id="UP000315295"/>
    </source>
</evidence>
<proteinExistence type="predicted"/>
<dbReference type="SUPFAM" id="SSF57095">
    <property type="entry name" value="Scorpion toxin-like"/>
    <property type="match status" value="1"/>
</dbReference>
<evidence type="ECO:0000256" key="3">
    <source>
        <dbReference type="SAM" id="MobiDB-lite"/>
    </source>
</evidence>
<keyword evidence="2" id="KW-0295">Fungicide</keyword>
<dbReference type="SMART" id="SM00505">
    <property type="entry name" value="Knot1"/>
    <property type="match status" value="1"/>
</dbReference>